<dbReference type="Proteomes" id="UP000002408">
    <property type="component" value="Chromosome"/>
</dbReference>
<evidence type="ECO:0000256" key="2">
    <source>
        <dbReference type="HAMAP-Rule" id="MF_00341"/>
    </source>
</evidence>
<keyword evidence="4" id="KW-1185">Reference proteome</keyword>
<accession>A7I782</accession>
<evidence type="ECO:0000313" key="3">
    <source>
        <dbReference type="EMBL" id="ABS55593.1"/>
    </source>
</evidence>
<evidence type="ECO:0000256" key="1">
    <source>
        <dbReference type="ARBA" id="ARBA00006969"/>
    </source>
</evidence>
<dbReference type="KEGG" id="mbn:Mboo_1075"/>
<organism evidence="3 4">
    <name type="scientific">Methanoregula boonei (strain DSM 21154 / JCM 14090 / 6A8)</name>
    <dbReference type="NCBI Taxonomy" id="456442"/>
    <lineage>
        <taxon>Archaea</taxon>
        <taxon>Methanobacteriati</taxon>
        <taxon>Methanobacteriota</taxon>
        <taxon>Stenosarchaea group</taxon>
        <taxon>Methanomicrobia</taxon>
        <taxon>Methanomicrobiales</taxon>
        <taxon>Methanoregulaceae</taxon>
        <taxon>Methanoregula</taxon>
    </lineage>
</organism>
<dbReference type="Gene3D" id="3.40.50.150">
    <property type="entry name" value="Vaccinia Virus protein VP39"/>
    <property type="match status" value="1"/>
</dbReference>
<dbReference type="HOGENOM" id="CLU_148458_0_0_2"/>
<evidence type="ECO:0000313" key="4">
    <source>
        <dbReference type="Proteomes" id="UP000002408"/>
    </source>
</evidence>
<dbReference type="OrthoDB" id="59816at2157"/>
<sequence length="140" mass="15693">MAGYKHIEHCCGVYIAQHYTNPVEIGVGSNPDAAQCIHEAGIPVRARDVRACNLPTWLPFARDDIFEPDLSLYSGADVLYAIRPAEEMIPPLIDLAKKLDCDLVVYHLGFESYGDGGTIVDCGVKLHYYYRHRSEPVKER</sequence>
<dbReference type="GeneID" id="5409803"/>
<dbReference type="InterPro" id="IPR029063">
    <property type="entry name" value="SAM-dependent_MTases_sf"/>
</dbReference>
<dbReference type="Pfam" id="PF03686">
    <property type="entry name" value="UPF0146"/>
    <property type="match status" value="1"/>
</dbReference>
<protein>
    <recommendedName>
        <fullName evidence="2">UPF0146 protein Mboo_1075</fullName>
    </recommendedName>
</protein>
<dbReference type="eggNOG" id="arCOG04385">
    <property type="taxonomic scope" value="Archaea"/>
</dbReference>
<proteinExistence type="inferred from homology"/>
<dbReference type="AlphaFoldDB" id="A7I782"/>
<gene>
    <name evidence="3" type="ordered locus">Mboo_1075</name>
</gene>
<name>A7I782_METB6</name>
<dbReference type="InterPro" id="IPR005353">
    <property type="entry name" value="UPF0146"/>
</dbReference>
<dbReference type="RefSeq" id="WP_012106620.1">
    <property type="nucleotide sequence ID" value="NC_009712.1"/>
</dbReference>
<dbReference type="HAMAP" id="MF_00341">
    <property type="entry name" value="UPF0146"/>
    <property type="match status" value="1"/>
</dbReference>
<comment type="similarity">
    <text evidence="1 2">Belongs to the UPF0146 family.</text>
</comment>
<reference evidence="4" key="1">
    <citation type="journal article" date="2015" name="Microbiology">
        <title>Genome of Methanoregula boonei 6A8 reveals adaptations to oligotrophic peatland environments.</title>
        <authorList>
            <person name="Braeuer S."/>
            <person name="Cadillo-Quiroz H."/>
            <person name="Kyrpides N."/>
            <person name="Woyke T."/>
            <person name="Goodwin L."/>
            <person name="Detter C."/>
            <person name="Podell S."/>
            <person name="Yavitt J.B."/>
            <person name="Zinder S.H."/>
        </authorList>
    </citation>
    <scope>NUCLEOTIDE SEQUENCE [LARGE SCALE GENOMIC DNA]</scope>
    <source>
        <strain evidence="4">DSM 21154 / JCM 14090 / 6A8</strain>
    </source>
</reference>
<dbReference type="EMBL" id="CP000780">
    <property type="protein sequence ID" value="ABS55593.1"/>
    <property type="molecule type" value="Genomic_DNA"/>
</dbReference>